<evidence type="ECO:0000313" key="3">
    <source>
        <dbReference type="Proteomes" id="UP000481153"/>
    </source>
</evidence>
<dbReference type="Proteomes" id="UP000481153">
    <property type="component" value="Unassembled WGS sequence"/>
</dbReference>
<feature type="compositionally biased region" description="Acidic residues" evidence="1">
    <location>
        <begin position="327"/>
        <end position="336"/>
    </location>
</feature>
<organism evidence="2 3">
    <name type="scientific">Aphanomyces euteiches</name>
    <dbReference type="NCBI Taxonomy" id="100861"/>
    <lineage>
        <taxon>Eukaryota</taxon>
        <taxon>Sar</taxon>
        <taxon>Stramenopiles</taxon>
        <taxon>Oomycota</taxon>
        <taxon>Saprolegniomycetes</taxon>
        <taxon>Saprolegniales</taxon>
        <taxon>Verrucalvaceae</taxon>
        <taxon>Aphanomyces</taxon>
    </lineage>
</organism>
<name>A0A6G0WK98_9STRA</name>
<feature type="compositionally biased region" description="Low complexity" evidence="1">
    <location>
        <begin position="337"/>
        <end position="347"/>
    </location>
</feature>
<evidence type="ECO:0000313" key="2">
    <source>
        <dbReference type="EMBL" id="KAF0727692.1"/>
    </source>
</evidence>
<feature type="region of interest" description="Disordered" evidence="1">
    <location>
        <begin position="291"/>
        <end position="400"/>
    </location>
</feature>
<reference evidence="2 3" key="1">
    <citation type="submission" date="2019-07" db="EMBL/GenBank/DDBJ databases">
        <title>Genomics analysis of Aphanomyces spp. identifies a new class of oomycete effector associated with host adaptation.</title>
        <authorList>
            <person name="Gaulin E."/>
        </authorList>
    </citation>
    <scope>NUCLEOTIDE SEQUENCE [LARGE SCALE GENOMIC DNA]</scope>
    <source>
        <strain evidence="2 3">ATCC 201684</strain>
    </source>
</reference>
<dbReference type="VEuPathDB" id="FungiDB:AeMF1_009167"/>
<sequence>MAPQCLNFVDPHLADTMITHELDVDGQKPLSLLVFANTTEMLHDTSLVLASTFFGSHESDRLVRLDLHEVIEREKGSKDKIQRVIHSTIVHLVQTCPRRSMLVLENVARVPQHLISLLDVFLLPLSGKIAHHDRWLDTLPTVFVFLFQTDQPPASRDSWRDFMEQQWPYTGVEFTPRALIGRIRDAVFINSTVDHSRCDFPPDQFSLQLPPYAMEAMVTAALAVVTVGVVAYLARKDDEPEVQFLPKKEHKQQPKQSVTVTMTQERHVVETKSTTIEEIADEQILEESVLRTKKSKKQRRRSTQSSQESESQESQEAEPKQSTTQLADEETPDESLETTVEATVAAEGTIQEVTDEPKQPTSRTAARGKGKARRQPKAEVLPPTRHSTRLEAKKSTKKTQ</sequence>
<dbReference type="AlphaFoldDB" id="A0A6G0WK98"/>
<evidence type="ECO:0000256" key="1">
    <source>
        <dbReference type="SAM" id="MobiDB-lite"/>
    </source>
</evidence>
<dbReference type="EMBL" id="VJMJ01000191">
    <property type="protein sequence ID" value="KAF0727692.1"/>
    <property type="molecule type" value="Genomic_DNA"/>
</dbReference>
<gene>
    <name evidence="2" type="ORF">Ae201684_014317</name>
</gene>
<keyword evidence="3" id="KW-1185">Reference proteome</keyword>
<proteinExistence type="predicted"/>
<accession>A0A6G0WK98</accession>
<feature type="compositionally biased region" description="Basic residues" evidence="1">
    <location>
        <begin position="291"/>
        <end position="302"/>
    </location>
</feature>
<protein>
    <submittedName>
        <fullName evidence="2">Uncharacterized protein</fullName>
    </submittedName>
</protein>
<comment type="caution">
    <text evidence="2">The sequence shown here is derived from an EMBL/GenBank/DDBJ whole genome shotgun (WGS) entry which is preliminary data.</text>
</comment>
<feature type="compositionally biased region" description="Basic residues" evidence="1">
    <location>
        <begin position="366"/>
        <end position="375"/>
    </location>
</feature>